<proteinExistence type="predicted"/>
<dbReference type="InterPro" id="IPR014009">
    <property type="entry name" value="PIK_FAT"/>
</dbReference>
<feature type="domain" description="PI3K/PI4K catalytic" evidence="2">
    <location>
        <begin position="3666"/>
        <end position="4039"/>
    </location>
</feature>
<dbReference type="PANTHER" id="PTHR11139:SF1">
    <property type="entry name" value="TRANSFORMATION_TRANSCRIPTION DOMAIN-ASSOCIATED PROTEIN"/>
    <property type="match status" value="1"/>
</dbReference>
<dbReference type="InterPro" id="IPR011009">
    <property type="entry name" value="Kinase-like_dom_sf"/>
</dbReference>
<evidence type="ECO:0000313" key="4">
    <source>
        <dbReference type="EMBL" id="GBE58794.1"/>
    </source>
</evidence>
<dbReference type="InterPro" id="IPR050517">
    <property type="entry name" value="DDR_Repair_Kinase"/>
</dbReference>
<dbReference type="GO" id="GO:0035267">
    <property type="term" value="C:NuA4 histone acetyltransferase complex"/>
    <property type="evidence" value="ECO:0007669"/>
    <property type="project" value="TreeGrafter"/>
</dbReference>
<dbReference type="GeneID" id="39872564"/>
<feature type="region of interest" description="Disordered" evidence="1">
    <location>
        <begin position="4010"/>
        <end position="4034"/>
    </location>
</feature>
<keyword evidence="4" id="KW-0418">Kinase</keyword>
<feature type="compositionally biased region" description="Polar residues" evidence="1">
    <location>
        <begin position="4015"/>
        <end position="4034"/>
    </location>
</feature>
<organism evidence="4 5">
    <name type="scientific">Babesia ovata</name>
    <dbReference type="NCBI Taxonomy" id="189622"/>
    <lineage>
        <taxon>Eukaryota</taxon>
        <taxon>Sar</taxon>
        <taxon>Alveolata</taxon>
        <taxon>Apicomplexa</taxon>
        <taxon>Aconoidasida</taxon>
        <taxon>Piroplasmida</taxon>
        <taxon>Babesiidae</taxon>
        <taxon>Babesia</taxon>
    </lineage>
</organism>
<reference evidence="4 5" key="1">
    <citation type="journal article" date="2017" name="BMC Genomics">
        <title>Whole-genome assembly of Babesia ovata and comparative genomics between closely related pathogens.</title>
        <authorList>
            <person name="Yamagishi J."/>
            <person name="Asada M."/>
            <person name="Hakimi H."/>
            <person name="Tanaka T.Q."/>
            <person name="Sugimoto C."/>
            <person name="Kawazu S."/>
        </authorList>
    </citation>
    <scope>NUCLEOTIDE SEQUENCE [LARGE SCALE GENOMIC DNA]</scope>
    <source>
        <strain evidence="4 5">Miyake</strain>
    </source>
</reference>
<dbReference type="PROSITE" id="PS51189">
    <property type="entry name" value="FAT"/>
    <property type="match status" value="1"/>
</dbReference>
<dbReference type="GO" id="GO:0016301">
    <property type="term" value="F:kinase activity"/>
    <property type="evidence" value="ECO:0007669"/>
    <property type="project" value="UniProtKB-KW"/>
</dbReference>
<feature type="region of interest" description="Disordered" evidence="1">
    <location>
        <begin position="1"/>
        <end position="31"/>
    </location>
</feature>
<sequence>MASEYGAVASMPRPGHAGQGPEESPKELQEVTSSVVRTMEEVQRNLCMQETVQSARQLVHQASRCTPRERVVKINERFHVIKDLIESRVSDDELRIQTLECIEQSIMWERPADNVAREIVELCFHTIGTQISPGQYEVCRRILGNLLDGSLTCAASSSFDSLLGLFARLIDSVPVGNGGSEGSPSQRGFHDAAERTWRMQMLSGVFDLLFKQKSQAKYFTKLLPRIEMFFKSAKIENDDFHYAVVKVTCQTLKTCSNAIEMNVKDVELLTRNVFNAIVALLQKAESYDRRASLMACMALLTSSGLNKALLAEITAGDLLFRLNEGWQNEAMVGICIISVFIECLHHMKDEDFTGVADNCLRLHNAYSSTDDYHMRERLITFLHAFTRRLRSAYDDINYSDLPMFQDIAAVLFHKATHEIQALNVPAVMWNDASYVKFVKATMPALIKMAVNCIAALSVAEQTDKPKPTTPNNTPVLGASVQEGADKSTTVVKVEEEKLALGSAVDEEPQMPPSKRKLTQIESLEICKSICAILNAGATARSVMIDKEKSGGPKDHLLDHRDIKKFIKMALKMFVGAFRSTALKQWTKLLIPVVFVMSLKDRFITTVLDCFKKGYVETFAPHMLTFILQVLKNQNNVVEYVKNVAAYSEGVIGLFSLNDWEPRAINLVEEDAEAIIDLALAIAKHMFKSFADVPEAVTACQAEIRCLTTVISRLSVKQTYPYISVATAMFKGINKLQEHSGALLVLRGPIETIVRKVIKGGANVHRDWLKLMMAAVSRGPFKPELVTMCAKPALCILRDFKWDMVPDVLEMLDSWAENLPPDEFYNLVAPVTIYKTSTVKPHFIQCLSTYLQDQTLPRFRQNAKIIMHMFSKIGSYATKYTRDMRLRHDIKHAIAIPIDMHPVGKDEVDDEMSTDIPMLQLSSDDSTSGMTDYTAVSDEKSDATPKTSGDASDFEGSYSRSGSGVDDVSMDNNVPNAIGLGIPVMDGLNSVIRQMSKPHVSHTEFEGVAVFVQNATAPMMDFSVSLAECGLTLASKGTGNPPTRGENTKYLTSETTKEFVFTMMHAMVKAGAVGKRCFAESQVYRELGMLMNTLVRYIVITSETHAQTTMDVCVDPVLVLQGVAARIVAVREETEYNFGMPREYVDPLELEVATDFLRDVFTAAQTTQCSKLCDTILTMLCLACNSHDADEKVGACMALVKICEDHPSVVQPVVLDVANSVAQLSDGDAAAIQAMSKALEALLVADEAAMINWAVSLLEHPAWYLRSTGRMCLKVAKNTAEVAAKMQKIISIARNSQNPDVQLFVATMENGDISLLQSAVGNLQTYVQSMNGGEEANATFGAQVDAYIEVLGVLLTSEEYAKAAEELEDTFNLILVWFLKLMITGGHDVVEKVRNVLSNTTNAIVRSRTLSMALEEYIFQLQTIFDEGLLERILDVIKTYKDVVDDALRESLFNVGKALIEGTLNSSINDEHQNAQFIDYMIFIASIGAGRLCADVIFNQWFNTIDCIRKGVFIPGSVAYGIWQVLHHDGVVYNLFNNTMKMECLSFFYFVSCKADVDYVLRNAYGSLDSGNDISNLFYVSLIHWLCKINAKQVTDYKHFKKLVDAMLRIACNSNKQLDDLLSPPFELDNGRLVRWKVAYVCAAVLIKVVPIPTLREKINAIMSDKDGEEERSRLDEFLSNGFLECYRSGRISCIANPVIGGNIFEMRNYQLKHLLGMLSKETRSGLGSVIEEIVELCWQSSEDGDAMGKLLAIICLCKLIEINDTPPVGAAAVLKRYLDVMAKEDVYVFLNTHHTIQLRCFGAGDDTPYTLMQVLRHSASVLIRVLSGILVPAESGKAAKDANTANNYRPLLWKWLLLNKIKEIEEKPKLMIPFMAAFVLHLHEDVTLFNDVIKEVIMVVHSDINGSCNVIQGGALDAFFGAVAVAVEHGLDMDIEVVQEACIDVMVACLCSDDVVVADVTPYMTLVVDLLVKTQRYDLLSTALKKVSNTNQSGVRYLFNQCHLRDNDTFCLHPGVGASSDSPREVPEASKAMRTSRSDQLTYIKVRNLTKCGIVLMEMLDRMLDQTIPRPTSADHITEALSSVWGLKNAKIVGFVDSCIYKMCCLFRDAFMGIKPPKSALTQKEDSESKTVVDHQHGVVGAKEQSHMVDSQSEMIDVASATKPPVNCFPMWLVSKIVTEMQVARKGAPDKLETEEEDAGPHVECHYLQTTAVDYVHSPKSQSTSGKDSPNYLSSFSRSESTNLHDSWADDRIASVCDMGSSFSNAIRSLVSLITVLSTDRGLLQQAIKCVMPEFVETLHYTLSHLEDMEEFALGRLRVYNNVYSIPHDAPQSEEPAVSDANESRRMENLVNTAIWSISIVDSAVKQKIREIAAFFSETLGHPFNHALMKAAKEMSEQTPANDTAFDDAWRSEGTPTSRSAPCTPKSRGSGREKSMDRYATKIARGSSRKIAKFQDESPKVTSRFRKTDSKGETPGDAPEAASSTPTAFAKGAIALCRFTVSSRDNVKQIELRNWMKGTQKAYPKQLLEKGDHSHVGTVYQELGTHEKRNLFTSVAYDSVLAKLKHLYGDSNLKEILDLEFVYALRHLAHHETLSGTYYETMLTCLDRPQCDDLDVRKQMLAYLLCLENKRDELSEIFDELDIPNDLYSIVKYLLSSEIGGNRDNEYYIPLYLDLIFTLSLDSWGLSFSEEYPVLPTLLPRDRNIHMTQMELVCSEEHRDTFKSNLALLREFRRMAAVTPKMEVNKPEPKPLSFPVVENRLEVYNSLLGKMHEYYTLYFESVSSMRRFKTCLRIMWHSDEEFASRLWTTVFPQIYDTFTSFQQEDVGKDVCRYLCREEHLYSSGNTCITVLQGAISCYPPINIPPEVLKYLAVTKGSWHEALYHLEKQLLSQPLDITRMATVLSDLYDRLNMNDMTIGAYRTWVITQETRLAICFLQHAKWKQAQREFNSIMESLAVTGQTAEAVSSFDESKIWYSGWVQASKQLGEWDLLRDVSFVAGDQKLFMESSSALQEWGEILPEDGLDNVSRIFALDNAECAINKVYQQLQTDILPLREVDHGITPTFTLNCARKADKMVKYGKSKLLDSWLLLPKGLCEAHRVPMRQHQRFVEVEEGMKYLTDIMRNVHAGKVPESVPIVSKWRKRLPLACDMPSVWHEMLAWRTFIFSTVKSIVANSHTVPKDAKLAAMLNLQDLQWTLTKFASVTRKSHQLPLVAAVILNKAHKFHKSILEQSNLVTEDCLVIMIERIKQYVSIPVNVHDMLKGVVTVDLDLVPGSGCETLKSHVIRLLADAINRKAALEIPKRPTHVENELASNFMMDALKLEPMLSKNWIAWAKYNDKRIDRSAVQQWKSGEGTFPSEFYENAIMGYLTAISIRPHHHWLLIGRVLTLLNEMKFIAMNKSCIETFKKYSERVPVLVWLSWLPQLISGLNRLDDGEMQHVLQLLMNRLPQQVFYALRCEYFAQNSNGDSENGAELTEPATMKRILSNLIASNPNVGTMLESFAATVTQIGRPDFVDEVLSATETVFEECLDLPFNEKVPPHVFNYLALKMPHRSSLLNETGDPDSQMAQMMKQFDKEFSEASTKMKCSETMNLLIDWMTKLSELSKTSQSDILQQQMNHMKVHQFCQHLQMLDMELQLPTIRPTLTLLYPKQRDSIGECMNVVALLPKVKKRRRGMHIVKSISMLAQNGQVYVYTVQPLTLLRQKSDQHISQMLKLFNHYALKYNETRRRDAVMPVVNVVSLDPYLCLYEEDEHDETLSEIFSAAVSYRNIVKERPEFKKMINMHPSMYRETNVLLLVLHKMKMETGVTQQLVQRWRQFNAECDDNLGFTQVYQMFKDRQYPWFTAWYKKIHQDVLMEAYSDLCSLVPDDILLKYAMSRFDNYQDFMTLRQRFTSNYAIQALLGLMFVAPYATPCKLSMNFSTGGFKLLDFRLNYSREIFVEYSKLRVFRFTRNIKTMIGPVCRMGIMPAVMYAICAAIHTYKIDILGCLSAILSDDFGIFHSGPNSPYAKADGQGNQASSQGSNGESKAVTPNITPNREINQLDEYIGRVLNYCSYLRSPTDQEQCNMPINNIITCIIDASADSSTLDGVRPVLEFPPFRSLYSTKSYPSA</sequence>
<gene>
    <name evidence="4" type="ORF">BOVATA_002870</name>
</gene>
<dbReference type="Pfam" id="PF02259">
    <property type="entry name" value="FAT"/>
    <property type="match status" value="1"/>
</dbReference>
<keyword evidence="4" id="KW-0808">Transferase</keyword>
<dbReference type="GO" id="GO:0006281">
    <property type="term" value="P:DNA repair"/>
    <property type="evidence" value="ECO:0007669"/>
    <property type="project" value="TreeGrafter"/>
</dbReference>
<dbReference type="PROSITE" id="PS50290">
    <property type="entry name" value="PI3_4_KINASE_3"/>
    <property type="match status" value="1"/>
</dbReference>
<dbReference type="Proteomes" id="UP000236319">
    <property type="component" value="Unassembled WGS sequence"/>
</dbReference>
<dbReference type="InterPro" id="IPR000403">
    <property type="entry name" value="PI3/4_kinase_cat_dom"/>
</dbReference>
<evidence type="ECO:0000259" key="3">
    <source>
        <dbReference type="PROSITE" id="PS51189"/>
    </source>
</evidence>
<dbReference type="GO" id="GO:0005634">
    <property type="term" value="C:nucleus"/>
    <property type="evidence" value="ECO:0007669"/>
    <property type="project" value="TreeGrafter"/>
</dbReference>
<feature type="region of interest" description="Disordered" evidence="1">
    <location>
        <begin position="918"/>
        <end position="968"/>
    </location>
</feature>
<dbReference type="SUPFAM" id="SSF48371">
    <property type="entry name" value="ARM repeat"/>
    <property type="match status" value="2"/>
</dbReference>
<evidence type="ECO:0000259" key="2">
    <source>
        <dbReference type="PROSITE" id="PS50290"/>
    </source>
</evidence>
<dbReference type="SUPFAM" id="SSF56112">
    <property type="entry name" value="Protein kinase-like (PK-like)"/>
    <property type="match status" value="1"/>
</dbReference>
<feature type="region of interest" description="Disordered" evidence="1">
    <location>
        <begin position="2393"/>
        <end position="2485"/>
    </location>
</feature>
<dbReference type="OrthoDB" id="5570127at2759"/>
<comment type="caution">
    <text evidence="4">The sequence shown here is derived from an EMBL/GenBank/DDBJ whole genome shotgun (WGS) entry which is preliminary data.</text>
</comment>
<dbReference type="GO" id="GO:0000124">
    <property type="term" value="C:SAGA complex"/>
    <property type="evidence" value="ECO:0007669"/>
    <property type="project" value="TreeGrafter"/>
</dbReference>
<dbReference type="RefSeq" id="XP_028865037.1">
    <property type="nucleotide sequence ID" value="XM_029009204.1"/>
</dbReference>
<feature type="domain" description="FAT" evidence="3">
    <location>
        <begin position="2867"/>
        <end position="3462"/>
    </location>
</feature>
<dbReference type="InterPro" id="IPR016024">
    <property type="entry name" value="ARM-type_fold"/>
</dbReference>
<dbReference type="EMBL" id="BDSA01000001">
    <property type="protein sequence ID" value="GBE58794.1"/>
    <property type="molecule type" value="Genomic_DNA"/>
</dbReference>
<dbReference type="PANTHER" id="PTHR11139">
    <property type="entry name" value="ATAXIA TELANGIECTASIA MUTATED ATM -RELATED"/>
    <property type="match status" value="1"/>
</dbReference>
<dbReference type="GO" id="GO:0006355">
    <property type="term" value="P:regulation of DNA-templated transcription"/>
    <property type="evidence" value="ECO:0007669"/>
    <property type="project" value="TreeGrafter"/>
</dbReference>
<evidence type="ECO:0000256" key="1">
    <source>
        <dbReference type="SAM" id="MobiDB-lite"/>
    </source>
</evidence>
<protein>
    <submittedName>
        <fullName evidence="4">Non-specific serine threonine kinase</fullName>
    </submittedName>
</protein>
<dbReference type="VEuPathDB" id="PiroplasmaDB:BOVATA_002870"/>
<dbReference type="InterPro" id="IPR003151">
    <property type="entry name" value="PIK-rel_kinase_FAT"/>
</dbReference>
<evidence type="ECO:0000313" key="5">
    <source>
        <dbReference type="Proteomes" id="UP000236319"/>
    </source>
</evidence>
<feature type="compositionally biased region" description="Polar residues" evidence="1">
    <location>
        <begin position="919"/>
        <end position="930"/>
    </location>
</feature>
<accession>A0A2H6K721</accession>
<name>A0A2H6K721_9APIC</name>
<feature type="compositionally biased region" description="Basic and acidic residues" evidence="1">
    <location>
        <begin position="2430"/>
        <end position="2440"/>
    </location>
</feature>
<keyword evidence="5" id="KW-1185">Reference proteome</keyword>